<dbReference type="Gene3D" id="1.10.150.130">
    <property type="match status" value="1"/>
</dbReference>
<dbReference type="InterPro" id="IPR013762">
    <property type="entry name" value="Integrase-like_cat_sf"/>
</dbReference>
<protein>
    <submittedName>
        <fullName evidence="6">Tyrosine-type recombinase/integrase</fullName>
    </submittedName>
</protein>
<evidence type="ECO:0000256" key="4">
    <source>
        <dbReference type="ARBA" id="ARBA00023172"/>
    </source>
</evidence>
<dbReference type="InterPro" id="IPR010998">
    <property type="entry name" value="Integrase_recombinase_N"/>
</dbReference>
<comment type="caution">
    <text evidence="6">The sequence shown here is derived from an EMBL/GenBank/DDBJ whole genome shotgun (WGS) entry which is preliminary data.</text>
</comment>
<comment type="similarity">
    <text evidence="1">Belongs to the 'phage' integrase family.</text>
</comment>
<evidence type="ECO:0000313" key="6">
    <source>
        <dbReference type="EMBL" id="MFK7049868.1"/>
    </source>
</evidence>
<dbReference type="InterPro" id="IPR002104">
    <property type="entry name" value="Integrase_catalytic"/>
</dbReference>
<keyword evidence="3" id="KW-0238">DNA-binding</keyword>
<dbReference type="RefSeq" id="WP_405322622.1">
    <property type="nucleotide sequence ID" value="NZ_JAZGZR010000018.1"/>
</dbReference>
<evidence type="ECO:0000256" key="1">
    <source>
        <dbReference type="ARBA" id="ARBA00008857"/>
    </source>
</evidence>
<dbReference type="CDD" id="cd00397">
    <property type="entry name" value="DNA_BRE_C"/>
    <property type="match status" value="1"/>
</dbReference>
<gene>
    <name evidence="6" type="ORF">V3Q77_08200</name>
</gene>
<dbReference type="SUPFAM" id="SSF56349">
    <property type="entry name" value="DNA breaking-rejoining enzymes"/>
    <property type="match status" value="1"/>
</dbReference>
<proteinExistence type="inferred from homology"/>
<keyword evidence="2" id="KW-0229">DNA integration</keyword>
<evidence type="ECO:0000259" key="5">
    <source>
        <dbReference type="PROSITE" id="PS51898"/>
    </source>
</evidence>
<evidence type="ECO:0000256" key="2">
    <source>
        <dbReference type="ARBA" id="ARBA00022908"/>
    </source>
</evidence>
<keyword evidence="4" id="KW-0233">DNA recombination</keyword>
<dbReference type="InterPro" id="IPR011010">
    <property type="entry name" value="DNA_brk_join_enz"/>
</dbReference>
<evidence type="ECO:0000256" key="3">
    <source>
        <dbReference type="ARBA" id="ARBA00023125"/>
    </source>
</evidence>
<dbReference type="InterPro" id="IPR050808">
    <property type="entry name" value="Phage_Integrase"/>
</dbReference>
<dbReference type="PROSITE" id="PS51898">
    <property type="entry name" value="TYR_RECOMBINASE"/>
    <property type="match status" value="1"/>
</dbReference>
<dbReference type="PANTHER" id="PTHR30629">
    <property type="entry name" value="PROPHAGE INTEGRASE"/>
    <property type="match status" value="1"/>
</dbReference>
<dbReference type="Gene3D" id="1.10.443.10">
    <property type="entry name" value="Intergrase catalytic core"/>
    <property type="match status" value="1"/>
</dbReference>
<sequence>MEKFENSINQVKVTAFIDYKPAELKVNKEWIIVYYSKNPTNKKLERQRVRVPILKDKTERLRHAKKIVLEINKKLVNGWSPYLEETGKNYKSFKQAILEFLKGIDKQVADSVLRADTKRSYSSNCNLIQLFVETKAKINFALEINRKFCIDYLDWIYIQRSSSPRTRNNHLTFLKVFCSFLVQRGILAENPAIGIAQLKITTKKRVSFEENVKRKIKEYFKTLNNGYPTLCLMTYYCFIRNTELRKLKVKDIDLDKGVIFVSSEISKNKRNEAVTIPNKYLSIISQHIKGLDPDYFVFSKNKYLPGKDPMSVRKIANGWDLLRQKLNLGNEYQFYGLKDTGITDLLNSGVPAIKVRNQARHYDIKITEIYAQRRNHVDSVIKESFFSF</sequence>
<organism evidence="6 7">
    <name type="scientific">Flavobacterium davisii</name>
    <dbReference type="NCBI Taxonomy" id="2906077"/>
    <lineage>
        <taxon>Bacteria</taxon>
        <taxon>Pseudomonadati</taxon>
        <taxon>Bacteroidota</taxon>
        <taxon>Flavobacteriia</taxon>
        <taxon>Flavobacteriales</taxon>
        <taxon>Flavobacteriaceae</taxon>
        <taxon>Flavobacterium</taxon>
    </lineage>
</organism>
<accession>A0ABW8PQ25</accession>
<evidence type="ECO:0000313" key="7">
    <source>
        <dbReference type="Proteomes" id="UP001621813"/>
    </source>
</evidence>
<dbReference type="PANTHER" id="PTHR30629:SF2">
    <property type="entry name" value="PROPHAGE INTEGRASE INTS-RELATED"/>
    <property type="match status" value="1"/>
</dbReference>
<dbReference type="Pfam" id="PF00589">
    <property type="entry name" value="Phage_integrase"/>
    <property type="match status" value="1"/>
</dbReference>
<dbReference type="EMBL" id="JAZGZR010000018">
    <property type="protein sequence ID" value="MFK7049868.1"/>
    <property type="molecule type" value="Genomic_DNA"/>
</dbReference>
<feature type="domain" description="Tyr recombinase" evidence="5">
    <location>
        <begin position="203"/>
        <end position="387"/>
    </location>
</feature>
<keyword evidence="7" id="KW-1185">Reference proteome</keyword>
<name>A0ABW8PQ25_9FLAO</name>
<dbReference type="Proteomes" id="UP001621813">
    <property type="component" value="Unassembled WGS sequence"/>
</dbReference>
<reference evidence="6 7" key="1">
    <citation type="submission" date="2024-02" db="EMBL/GenBank/DDBJ databases">
        <title>Comparative Genomic Analysis of Flavobacterium Species Causing Columnaris Disease of Freshwater Fish in Thailand: Insights into Virulence and Resistance Mechanisms.</title>
        <authorList>
            <person name="Nguyen D."/>
            <person name="Chokmangmeepisarn P."/>
            <person name="Khianchaikhan K."/>
            <person name="Morishita M."/>
            <person name="Bunnoy A."/>
            <person name="Rodkhum C."/>
        </authorList>
    </citation>
    <scope>NUCLEOTIDE SEQUENCE [LARGE SCALE GENOMIC DNA]</scope>
    <source>
        <strain evidence="6 7">KCRT2007</strain>
    </source>
</reference>